<reference evidence="7 8" key="1">
    <citation type="submission" date="2019-09" db="EMBL/GenBank/DDBJ databases">
        <title>FDA dAtabase for Regulatory Grade micrObial Sequences (FDA-ARGOS): Supporting development and validation of Infectious Disease Dx tests.</title>
        <authorList>
            <person name="Sciortino C."/>
            <person name="Tallon L."/>
            <person name="Sadzewicz L."/>
            <person name="Vavikolanu K."/>
            <person name="Mehta A."/>
            <person name="Aluvathingal J."/>
            <person name="Nadendla S."/>
            <person name="Nandy P."/>
            <person name="Geyer C."/>
            <person name="Yan Y."/>
            <person name="Sichtig H."/>
        </authorList>
    </citation>
    <scope>NUCLEOTIDE SEQUENCE [LARGE SCALE GENOMIC DNA]</scope>
    <source>
        <strain evidence="7 8">FDAARGOS_636</strain>
    </source>
</reference>
<dbReference type="PANTHER" id="PTHR43552">
    <property type="entry name" value="DIAMINOBUTYRATE--2-OXOGLUTARATE AMINOTRANSFERASE"/>
    <property type="match status" value="1"/>
</dbReference>
<evidence type="ECO:0000256" key="5">
    <source>
        <dbReference type="ARBA" id="ARBA00022898"/>
    </source>
</evidence>
<dbReference type="PANTHER" id="PTHR43552:SF2">
    <property type="entry name" value="DIAMINOBUTYRATE--2-OXOGLUTARATE TRANSAMINASE"/>
    <property type="match status" value="1"/>
</dbReference>
<dbReference type="InterPro" id="IPR015422">
    <property type="entry name" value="PyrdxlP-dep_Trfase_small"/>
</dbReference>
<dbReference type="Proteomes" id="UP000501570">
    <property type="component" value="Chromosome"/>
</dbReference>
<keyword evidence="5 6" id="KW-0663">Pyridoxal phosphate</keyword>
<dbReference type="RefSeq" id="WP_168238275.1">
    <property type="nucleotide sequence ID" value="NZ_CP050995.1"/>
</dbReference>
<keyword evidence="8" id="KW-1185">Reference proteome</keyword>
<dbReference type="InterPro" id="IPR049704">
    <property type="entry name" value="Aminotrans_3_PPA_site"/>
</dbReference>
<dbReference type="EC" id="2.6.1.76" evidence="7"/>
<evidence type="ECO:0000256" key="2">
    <source>
        <dbReference type="ARBA" id="ARBA00008954"/>
    </source>
</evidence>
<protein>
    <submittedName>
        <fullName evidence="7">Diaminobutyrate--2-oxoglutarate transaminase</fullName>
        <ecNumber evidence="7">2.6.1.76</ecNumber>
    </submittedName>
</protein>
<evidence type="ECO:0000256" key="4">
    <source>
        <dbReference type="ARBA" id="ARBA00022679"/>
    </source>
</evidence>
<evidence type="ECO:0000256" key="1">
    <source>
        <dbReference type="ARBA" id="ARBA00001933"/>
    </source>
</evidence>
<keyword evidence="4 7" id="KW-0808">Transferase</keyword>
<dbReference type="InterPro" id="IPR015424">
    <property type="entry name" value="PyrdxlP-dep_Trfase"/>
</dbReference>
<dbReference type="CDD" id="cd00610">
    <property type="entry name" value="OAT_like"/>
    <property type="match status" value="1"/>
</dbReference>
<evidence type="ECO:0000313" key="8">
    <source>
        <dbReference type="Proteomes" id="UP000501570"/>
    </source>
</evidence>
<dbReference type="InterPro" id="IPR004637">
    <property type="entry name" value="Dat"/>
</dbReference>
<dbReference type="PIRSF" id="PIRSF000521">
    <property type="entry name" value="Transaminase_4ab_Lys_Orn"/>
    <property type="match status" value="1"/>
</dbReference>
<evidence type="ECO:0000256" key="3">
    <source>
        <dbReference type="ARBA" id="ARBA00022576"/>
    </source>
</evidence>
<evidence type="ECO:0000313" key="7">
    <source>
        <dbReference type="EMBL" id="QIY90735.1"/>
    </source>
</evidence>
<dbReference type="SUPFAM" id="SSF53383">
    <property type="entry name" value="PLP-dependent transferases"/>
    <property type="match status" value="1"/>
</dbReference>
<dbReference type="GO" id="GO:0045303">
    <property type="term" value="F:diaminobutyrate-2-oxoglutarate transaminase activity"/>
    <property type="evidence" value="ECO:0007669"/>
    <property type="project" value="UniProtKB-EC"/>
</dbReference>
<dbReference type="Gene3D" id="3.40.640.10">
    <property type="entry name" value="Type I PLP-dependent aspartate aminotransferase-like (Major domain)"/>
    <property type="match status" value="1"/>
</dbReference>
<dbReference type="PROSITE" id="PS00600">
    <property type="entry name" value="AA_TRANSFER_CLASS_3"/>
    <property type="match status" value="1"/>
</dbReference>
<comment type="similarity">
    <text evidence="2 6">Belongs to the class-III pyridoxal-phosphate-dependent aminotransferase family.</text>
</comment>
<dbReference type="InterPro" id="IPR015421">
    <property type="entry name" value="PyrdxlP-dep_Trfase_major"/>
</dbReference>
<dbReference type="NCBIfam" id="NF006733">
    <property type="entry name" value="PRK09264.1"/>
    <property type="match status" value="1"/>
</dbReference>
<dbReference type="Pfam" id="PF00202">
    <property type="entry name" value="Aminotran_3"/>
    <property type="match status" value="1"/>
</dbReference>
<keyword evidence="3 7" id="KW-0032">Aminotransferase</keyword>
<accession>A0ABX6KQ29</accession>
<dbReference type="InterPro" id="IPR005814">
    <property type="entry name" value="Aminotrans_3"/>
</dbReference>
<dbReference type="EMBL" id="CP050995">
    <property type="protein sequence ID" value="QIY90735.1"/>
    <property type="molecule type" value="Genomic_DNA"/>
</dbReference>
<dbReference type="Gene3D" id="3.90.1150.10">
    <property type="entry name" value="Aspartate Aminotransferase, domain 1"/>
    <property type="match status" value="1"/>
</dbReference>
<evidence type="ECO:0000256" key="6">
    <source>
        <dbReference type="RuleBase" id="RU003560"/>
    </source>
</evidence>
<name>A0ABX6KQ29_CHRGL</name>
<comment type="cofactor">
    <cofactor evidence="1">
        <name>pyridoxal 5'-phosphate</name>
        <dbReference type="ChEBI" id="CHEBI:597326"/>
    </cofactor>
</comment>
<sequence>MNVEKQNSESNVSFYNKLFPKLFSTAKGSYIRTNEGNDYLDFFCGAGSLNYGHNNEAMKNAVIAYISNDGIINSLDMLTEAKYNFIKKFNEVILKPRKMEYKMQFTGPTGTNAVEAALKLARKYTGREKIIYFQHSFHGMTYGSMSISGIKNKKLNVDYKKHVVEMPYADHPDSIDTLGNYLASCDANHLPAAVILETIQAEGGVKVAPKEWLENVAVLAKKYEILLIVDEIQTGCGRTGTFFSFEIADIAPDIVCLSKSLSGYGLPLSVNLIKPEIDCWTPGEHNGTFRGNNLAFITAMTALDYWKTEGFAADIQKKSAIIDAFFKENGIELRGRGLMKAFKSENEEINNGIQNIIFYNGVLVDVCGHENNFVKIMPPLTISETDLRIGLNQVLQSIQQSRLATKKY</sequence>
<organism evidence="7 8">
    <name type="scientific">Chryseobacterium gallinarum</name>
    <dbReference type="NCBI Taxonomy" id="1324352"/>
    <lineage>
        <taxon>Bacteria</taxon>
        <taxon>Pseudomonadati</taxon>
        <taxon>Bacteroidota</taxon>
        <taxon>Flavobacteriia</taxon>
        <taxon>Flavobacteriales</taxon>
        <taxon>Weeksellaceae</taxon>
        <taxon>Chryseobacterium group</taxon>
        <taxon>Chryseobacterium</taxon>
    </lineage>
</organism>
<proteinExistence type="inferred from homology"/>
<gene>
    <name evidence="7" type="ORF">FOB44_08660</name>
</gene>